<evidence type="ECO:0000256" key="8">
    <source>
        <dbReference type="ARBA" id="ARBA00022833"/>
    </source>
</evidence>
<dbReference type="Proteomes" id="UP000799640">
    <property type="component" value="Unassembled WGS sequence"/>
</dbReference>
<evidence type="ECO:0000256" key="7">
    <source>
        <dbReference type="ARBA" id="ARBA00022723"/>
    </source>
</evidence>
<dbReference type="InterPro" id="IPR038120">
    <property type="entry name" value="Rpb1_funnel_sf"/>
</dbReference>
<keyword evidence="6 13" id="KW-0548">Nucleotidyltransferase</keyword>
<proteinExistence type="inferred from homology"/>
<dbReference type="PANTHER" id="PTHR48446">
    <property type="entry name" value="DNA-DIRECTED RNA POLYMERASE SUBUNIT BETA' N-TERMINAL SECTION"/>
    <property type="match status" value="1"/>
</dbReference>
<sequence length="1522" mass="170105">MYRRLKPYPGHEPKQQVVDETPMRFGALEFGVMSESQVVEQSQVEVADKNLYDLMPVRRQTHNGPLDPRLGAASKVDACQTCGMDQKACNGHWGHIRLEFPCFHIGFLSFTVDILSQICKTCSQVLLEDDDRRSRLQAMRRPGQDSFQKARHLKSLQSECRKVHNCPHCGASNGPVRKVAGHACKIVHMPFDSFNKSSAKSKVPPPDKVRFDKSFRTYVKESPDMEKHIKRAVDDLPANKVYRLFERISAEDCELLGLDSHKGRPESYLWTLLPVPPTTIRPSVPGDQGTTEDDLSTKLCEIVDLNARLRAALQSDEHIGVAMDLYEKLQDHIAMYVNSHAPGLNKTEYGKAIRSFCSRLKGKQGRFRGNLSGKRVNFSARTVIGPDPNLSVEEVGIPTQVAKILTYPERVTDHNIKLMRERVRNGPENWPGANQIIKKSGITKSLRVMARLGPEKLRQEAKYLEIGDVVERHVYHGDIALFNRQPSLHKLSILAHKVRVLQGRTFRMNESVCNPYNADFDGDEMNIHIPQTEEARTEALELMGVKHNLVTPKNGAPIIAPIQDFITAAYLLSAKDKFFNRAQFAQAMGYMFHAHGFHDPETGEFQSYELPPPCILKPMRLWSGKQLFNVLMRPNKKCPVMVNLEAECREYKLRPGVPPDLNEDDAYLVVRNSEVMCGVMDKSIIGDGKKSSLFFIMLRDFGEGYACEGMNRLARLSSRWLGQQGFSIGIGDVYPSPTLVSKKQKLMDAAKAKCNAIIIAFKEGKLGRDPGCDEELTLENKLSGILSQVRQDAGEVCFQELRRWNSPVIMAKSGSKGSLINVSQMVASVGQQMIGGKRVVNGFQDRTTPHFPKGARDPLSKGFVENSFFTGLSPTEFIFHAMSGREGLVDTAVKTAETGYMSRRLVKSLEDGSIFYDNTVRTSSGGVIEFAFGDDSLDPADLEGKGKPVNFERTFMHVLQSTHSPNQVGLTPGVIQAHIDKRIAERRLRYRRTTLLGEELDQRDMRDEGVDNHEAARLFLDQIVDFLRGKVKRIVKLRETYILPNDHAMSGKRTSSQVDQNTFVEFASQLGIDGKANQAMVDNILKITQEGLDKFLDLCFHKYEKAVVQPGHAVGVVAAQSIGEPGTQMTLKTFHFAGVAGMSITQGVPRIKEIINAARKISTPVITCELENKTSEQVAHIVKGRIEKTYIHDIAEHIEDVWSSSRAYINIRIDTDRIAKLQLDLSLHDIARAVVKAKGLKLNESNVEIYGSRHIRVTPTEVGGESEDMIDAMDIDDDEEQDAPLAKAKARRKKKTNPHYVTVHEIRRLLENVVVKGYPETVRAIIRRSDVANKDGLEELQLLVEGYGLKACMTTEGVNGYATKTNSVMEALDTLGIEAAKSVIISEMHSVMGQMDIDNHHIQLLANTMTSKGEVLGITRFGMAKNRDSVLQLASFEKTPDHLFGAATKMKTDPIDGVSENIIMGQPVRLGTGTVKVYRPLGLTPEDFRWKESLAHAAIYEERVAHGWQSVKWEGIGKLLAV</sequence>
<dbReference type="PANTHER" id="PTHR48446:SF1">
    <property type="entry name" value="DNA-DIRECTED RNA POLYMERASE SUBUNIT BETA' N-TERMINAL SECTION"/>
    <property type="match status" value="1"/>
</dbReference>
<organism evidence="15 16">
    <name type="scientific">Trichodelitschia bisporula</name>
    <dbReference type="NCBI Taxonomy" id="703511"/>
    <lineage>
        <taxon>Eukaryota</taxon>
        <taxon>Fungi</taxon>
        <taxon>Dikarya</taxon>
        <taxon>Ascomycota</taxon>
        <taxon>Pezizomycotina</taxon>
        <taxon>Dothideomycetes</taxon>
        <taxon>Dothideomycetes incertae sedis</taxon>
        <taxon>Phaeotrichales</taxon>
        <taxon>Phaeotrichaceae</taxon>
        <taxon>Trichodelitschia</taxon>
    </lineage>
</organism>
<evidence type="ECO:0000313" key="16">
    <source>
        <dbReference type="Proteomes" id="UP000799640"/>
    </source>
</evidence>
<evidence type="ECO:0000256" key="2">
    <source>
        <dbReference type="ARBA" id="ARBA00006460"/>
    </source>
</evidence>
<dbReference type="InterPro" id="IPR000722">
    <property type="entry name" value="RNA_pol_asu"/>
</dbReference>
<evidence type="ECO:0000313" key="15">
    <source>
        <dbReference type="EMBL" id="KAF2405268.1"/>
    </source>
</evidence>
<keyword evidence="9" id="KW-0460">Magnesium</keyword>
<dbReference type="InterPro" id="IPR006592">
    <property type="entry name" value="RNA_pol_N"/>
</dbReference>
<keyword evidence="11" id="KW-0539">Nucleus</keyword>
<evidence type="ECO:0000256" key="9">
    <source>
        <dbReference type="ARBA" id="ARBA00022842"/>
    </source>
</evidence>
<dbReference type="FunFam" id="1.10.150.390:FF:000004">
    <property type="entry name" value="DNA-directed RNA polymerase subunit"/>
    <property type="match status" value="1"/>
</dbReference>
<dbReference type="NCBIfam" id="NF006336">
    <property type="entry name" value="PRK08566.1"/>
    <property type="match status" value="1"/>
</dbReference>
<keyword evidence="10 13" id="KW-0804">Transcription</keyword>
<dbReference type="InterPro" id="IPR035697">
    <property type="entry name" value="RNAP_III_RPC1_N"/>
</dbReference>
<comment type="similarity">
    <text evidence="2 13">Belongs to the RNA polymerase beta' chain family.</text>
</comment>
<keyword evidence="8" id="KW-0862">Zinc</keyword>
<evidence type="ECO:0000256" key="13">
    <source>
        <dbReference type="RuleBase" id="RU004279"/>
    </source>
</evidence>
<dbReference type="FunFam" id="2.40.40.20:FF:000019">
    <property type="entry name" value="DNA-directed RNA polymerase II subunit RPB1"/>
    <property type="match status" value="1"/>
</dbReference>
<comment type="catalytic activity">
    <reaction evidence="12 13">
        <text>RNA(n) + a ribonucleoside 5'-triphosphate = RNA(n+1) + diphosphate</text>
        <dbReference type="Rhea" id="RHEA:21248"/>
        <dbReference type="Rhea" id="RHEA-COMP:14527"/>
        <dbReference type="Rhea" id="RHEA-COMP:17342"/>
        <dbReference type="ChEBI" id="CHEBI:33019"/>
        <dbReference type="ChEBI" id="CHEBI:61557"/>
        <dbReference type="ChEBI" id="CHEBI:140395"/>
        <dbReference type="EC" id="2.7.7.6"/>
    </reaction>
</comment>
<dbReference type="CDD" id="cd02583">
    <property type="entry name" value="RNAP_III_RPC1_N"/>
    <property type="match status" value="1"/>
</dbReference>
<comment type="function">
    <text evidence="13">DNA-dependent RNA polymerase catalyzes the transcription of DNA into RNA using the four ribonucleoside triphosphates as substrates.</text>
</comment>
<gene>
    <name evidence="15" type="ORF">EJ06DRAFT_545805</name>
</gene>
<dbReference type="Gene3D" id="2.40.40.20">
    <property type="match status" value="1"/>
</dbReference>
<evidence type="ECO:0000256" key="1">
    <source>
        <dbReference type="ARBA" id="ARBA00004123"/>
    </source>
</evidence>
<evidence type="ECO:0000256" key="4">
    <source>
        <dbReference type="ARBA" id="ARBA00022478"/>
    </source>
</evidence>
<dbReference type="InterPro" id="IPR015700">
    <property type="entry name" value="RPC1"/>
</dbReference>
<dbReference type="SUPFAM" id="SSF64484">
    <property type="entry name" value="beta and beta-prime subunits of DNA dependent RNA-polymerase"/>
    <property type="match status" value="1"/>
</dbReference>
<dbReference type="InterPro" id="IPR007080">
    <property type="entry name" value="RNA_pol_Rpb1_1"/>
</dbReference>
<dbReference type="Pfam" id="PF04983">
    <property type="entry name" value="RNA_pol_Rpb1_3"/>
    <property type="match status" value="1"/>
</dbReference>
<dbReference type="Gene3D" id="6.10.250.2940">
    <property type="match status" value="1"/>
</dbReference>
<comment type="subcellular location">
    <subcellularLocation>
        <location evidence="1">Nucleus</location>
    </subcellularLocation>
</comment>
<reference evidence="15" key="1">
    <citation type="journal article" date="2020" name="Stud. Mycol.">
        <title>101 Dothideomycetes genomes: a test case for predicting lifestyles and emergence of pathogens.</title>
        <authorList>
            <person name="Haridas S."/>
            <person name="Albert R."/>
            <person name="Binder M."/>
            <person name="Bloem J."/>
            <person name="Labutti K."/>
            <person name="Salamov A."/>
            <person name="Andreopoulos B."/>
            <person name="Baker S."/>
            <person name="Barry K."/>
            <person name="Bills G."/>
            <person name="Bluhm B."/>
            <person name="Cannon C."/>
            <person name="Castanera R."/>
            <person name="Culley D."/>
            <person name="Daum C."/>
            <person name="Ezra D."/>
            <person name="Gonzalez J."/>
            <person name="Henrissat B."/>
            <person name="Kuo A."/>
            <person name="Liang C."/>
            <person name="Lipzen A."/>
            <person name="Lutzoni F."/>
            <person name="Magnuson J."/>
            <person name="Mondo S."/>
            <person name="Nolan M."/>
            <person name="Ohm R."/>
            <person name="Pangilinan J."/>
            <person name="Park H.-J."/>
            <person name="Ramirez L."/>
            <person name="Alfaro M."/>
            <person name="Sun H."/>
            <person name="Tritt A."/>
            <person name="Yoshinaga Y."/>
            <person name="Zwiers L.-H."/>
            <person name="Turgeon B."/>
            <person name="Goodwin S."/>
            <person name="Spatafora J."/>
            <person name="Crous P."/>
            <person name="Grigoriev I."/>
        </authorList>
    </citation>
    <scope>NUCLEOTIDE SEQUENCE</scope>
    <source>
        <strain evidence="15">CBS 262.69</strain>
    </source>
</reference>
<name>A0A6G1IAE1_9PEZI</name>
<accession>A0A6G1IAE1</accession>
<dbReference type="GO" id="GO:0046872">
    <property type="term" value="F:metal ion binding"/>
    <property type="evidence" value="ECO:0007669"/>
    <property type="project" value="UniProtKB-KW"/>
</dbReference>
<comment type="subunit">
    <text evidence="3">Component of the RNA polymerase III (Pol III) complex consisting of 17 subunits.</text>
</comment>
<dbReference type="CDD" id="cd02736">
    <property type="entry name" value="RNAP_III_Rpc1_C"/>
    <property type="match status" value="1"/>
</dbReference>
<dbReference type="Pfam" id="PF04997">
    <property type="entry name" value="RNA_pol_Rpb1_1"/>
    <property type="match status" value="1"/>
</dbReference>
<dbReference type="Pfam" id="PF00623">
    <property type="entry name" value="RNA_pol_Rpb1_2"/>
    <property type="match status" value="1"/>
</dbReference>
<evidence type="ECO:0000259" key="14">
    <source>
        <dbReference type="SMART" id="SM00663"/>
    </source>
</evidence>
<dbReference type="InterPro" id="IPR007066">
    <property type="entry name" value="RNA_pol_Rpb1_3"/>
</dbReference>
<dbReference type="EC" id="2.7.7.6" evidence="13"/>
<dbReference type="Pfam" id="PF04998">
    <property type="entry name" value="RNA_pol_Rpb1_5"/>
    <property type="match status" value="1"/>
</dbReference>
<protein>
    <recommendedName>
        <fullName evidence="13">DNA-directed RNA polymerase subunit</fullName>
        <ecNumber evidence="13">2.7.7.6</ecNumber>
    </recommendedName>
</protein>
<dbReference type="InterPro" id="IPR035698">
    <property type="entry name" value="RNAP_III_Rpc1_C"/>
</dbReference>
<dbReference type="InterPro" id="IPR044893">
    <property type="entry name" value="RNA_pol_Rpb1_clamp_domain"/>
</dbReference>
<dbReference type="InterPro" id="IPR042102">
    <property type="entry name" value="RNA_pol_Rpb1_3_sf"/>
</dbReference>
<dbReference type="GO" id="GO:0005634">
    <property type="term" value="C:nucleus"/>
    <property type="evidence" value="ECO:0007669"/>
    <property type="project" value="UniProtKB-SubCell"/>
</dbReference>
<dbReference type="GO" id="GO:0000428">
    <property type="term" value="C:DNA-directed RNA polymerase complex"/>
    <property type="evidence" value="ECO:0007669"/>
    <property type="project" value="UniProtKB-KW"/>
</dbReference>
<dbReference type="Gene3D" id="1.10.132.30">
    <property type="match status" value="1"/>
</dbReference>
<dbReference type="Gene3D" id="3.30.1490.180">
    <property type="entry name" value="RNA polymerase ii"/>
    <property type="match status" value="1"/>
</dbReference>
<dbReference type="GO" id="GO:0003899">
    <property type="term" value="F:DNA-directed RNA polymerase activity"/>
    <property type="evidence" value="ECO:0007669"/>
    <property type="project" value="UniProtKB-EC"/>
</dbReference>
<keyword evidence="7" id="KW-0479">Metal-binding</keyword>
<evidence type="ECO:0000256" key="12">
    <source>
        <dbReference type="ARBA" id="ARBA00048552"/>
    </source>
</evidence>
<dbReference type="Gene3D" id="1.10.274.100">
    <property type="entry name" value="RNA polymerase Rpb1, domain 3"/>
    <property type="match status" value="1"/>
</dbReference>
<keyword evidence="5 13" id="KW-0808">Transferase</keyword>
<evidence type="ECO:0000256" key="10">
    <source>
        <dbReference type="ARBA" id="ARBA00023163"/>
    </source>
</evidence>
<feature type="domain" description="RNA polymerase N-terminal" evidence="14">
    <location>
        <begin position="266"/>
        <end position="573"/>
    </location>
</feature>
<dbReference type="Pfam" id="PF05000">
    <property type="entry name" value="RNA_pol_Rpb1_4"/>
    <property type="match status" value="1"/>
</dbReference>
<dbReference type="GO" id="GO:0006351">
    <property type="term" value="P:DNA-templated transcription"/>
    <property type="evidence" value="ECO:0007669"/>
    <property type="project" value="InterPro"/>
</dbReference>
<evidence type="ECO:0000256" key="5">
    <source>
        <dbReference type="ARBA" id="ARBA00022679"/>
    </source>
</evidence>
<keyword evidence="16" id="KW-1185">Reference proteome</keyword>
<evidence type="ECO:0000256" key="6">
    <source>
        <dbReference type="ARBA" id="ARBA00022695"/>
    </source>
</evidence>
<dbReference type="InterPro" id="IPR007083">
    <property type="entry name" value="RNA_pol_Rpb1_4"/>
</dbReference>
<keyword evidence="4 13" id="KW-0240">DNA-directed RNA polymerase</keyword>
<dbReference type="OrthoDB" id="270392at2759"/>
<dbReference type="SMART" id="SM00663">
    <property type="entry name" value="RPOLA_N"/>
    <property type="match status" value="1"/>
</dbReference>
<dbReference type="EMBL" id="ML996687">
    <property type="protein sequence ID" value="KAF2405268.1"/>
    <property type="molecule type" value="Genomic_DNA"/>
</dbReference>
<evidence type="ECO:0000256" key="11">
    <source>
        <dbReference type="ARBA" id="ARBA00023242"/>
    </source>
</evidence>
<evidence type="ECO:0000256" key="3">
    <source>
        <dbReference type="ARBA" id="ARBA00011206"/>
    </source>
</evidence>
<dbReference type="Gene3D" id="6.20.50.80">
    <property type="match status" value="1"/>
</dbReference>
<dbReference type="InterPro" id="IPR007081">
    <property type="entry name" value="RNA_pol_Rpb1_5"/>
</dbReference>
<dbReference type="Gene3D" id="1.10.150.390">
    <property type="match status" value="1"/>
</dbReference>
<dbReference type="GO" id="GO:0003677">
    <property type="term" value="F:DNA binding"/>
    <property type="evidence" value="ECO:0007669"/>
    <property type="project" value="InterPro"/>
</dbReference>
<dbReference type="Gene3D" id="4.10.860.120">
    <property type="entry name" value="RNA polymerase II, clamp domain"/>
    <property type="match status" value="1"/>
</dbReference>